<name>A0ABD3CAK5_9LAMI</name>
<gene>
    <name evidence="1" type="ORF">CASFOL_029283</name>
</gene>
<proteinExistence type="predicted"/>
<evidence type="ECO:0000313" key="2">
    <source>
        <dbReference type="Proteomes" id="UP001632038"/>
    </source>
</evidence>
<dbReference type="Proteomes" id="UP001632038">
    <property type="component" value="Unassembled WGS sequence"/>
</dbReference>
<organism evidence="1 2">
    <name type="scientific">Castilleja foliolosa</name>
    <dbReference type="NCBI Taxonomy" id="1961234"/>
    <lineage>
        <taxon>Eukaryota</taxon>
        <taxon>Viridiplantae</taxon>
        <taxon>Streptophyta</taxon>
        <taxon>Embryophyta</taxon>
        <taxon>Tracheophyta</taxon>
        <taxon>Spermatophyta</taxon>
        <taxon>Magnoliopsida</taxon>
        <taxon>eudicotyledons</taxon>
        <taxon>Gunneridae</taxon>
        <taxon>Pentapetalae</taxon>
        <taxon>asterids</taxon>
        <taxon>lamiids</taxon>
        <taxon>Lamiales</taxon>
        <taxon>Orobanchaceae</taxon>
        <taxon>Pedicularideae</taxon>
        <taxon>Castillejinae</taxon>
        <taxon>Castilleja</taxon>
    </lineage>
</organism>
<accession>A0ABD3CAK5</accession>
<keyword evidence="2" id="KW-1185">Reference proteome</keyword>
<reference evidence="2" key="1">
    <citation type="journal article" date="2024" name="IScience">
        <title>Strigolactones Initiate the Formation of Haustorium-like Structures in Castilleja.</title>
        <authorList>
            <person name="Buerger M."/>
            <person name="Peterson D."/>
            <person name="Chory J."/>
        </authorList>
    </citation>
    <scope>NUCLEOTIDE SEQUENCE [LARGE SCALE GENOMIC DNA]</scope>
</reference>
<dbReference type="AlphaFoldDB" id="A0ABD3CAK5"/>
<dbReference type="EMBL" id="JAVIJP010000042">
    <property type="protein sequence ID" value="KAL3626878.1"/>
    <property type="molecule type" value="Genomic_DNA"/>
</dbReference>
<sequence>MKPFTVFLCTPIYAYPSDVSVSPSPTVVASYPPLHAAFIPFRITRM</sequence>
<comment type="caution">
    <text evidence="1">The sequence shown here is derived from an EMBL/GenBank/DDBJ whole genome shotgun (WGS) entry which is preliminary data.</text>
</comment>
<evidence type="ECO:0000313" key="1">
    <source>
        <dbReference type="EMBL" id="KAL3626878.1"/>
    </source>
</evidence>
<protein>
    <submittedName>
        <fullName evidence="1">Uncharacterized protein</fullName>
    </submittedName>
</protein>